<keyword evidence="3" id="KW-0862">Zinc</keyword>
<accession>A0A6G0Y0K0</accession>
<evidence type="ECO:0000256" key="4">
    <source>
        <dbReference type="ARBA" id="ARBA00023125"/>
    </source>
</evidence>
<dbReference type="GO" id="GO:0008270">
    <property type="term" value="F:zinc ion binding"/>
    <property type="evidence" value="ECO:0007669"/>
    <property type="project" value="UniProtKB-KW"/>
</dbReference>
<dbReference type="PANTHER" id="PTHR47577:SF2">
    <property type="entry name" value="THAP DOMAIN CONTAINING 9"/>
    <property type="match status" value="1"/>
</dbReference>
<dbReference type="InterPro" id="IPR048366">
    <property type="entry name" value="TNP-like_GBD"/>
</dbReference>
<gene>
    <name evidence="7" type="ORF">FWK35_00021829</name>
</gene>
<dbReference type="SUPFAM" id="SSF57716">
    <property type="entry name" value="Glucocorticoid receptor-like (DNA-binding domain)"/>
    <property type="match status" value="1"/>
</dbReference>
<dbReference type="AlphaFoldDB" id="A0A6G0Y0K0"/>
<dbReference type="SMART" id="SM00980">
    <property type="entry name" value="THAP"/>
    <property type="match status" value="1"/>
</dbReference>
<proteinExistence type="predicted"/>
<dbReference type="Pfam" id="PF21787">
    <property type="entry name" value="TNP-like_RNaseH_N"/>
    <property type="match status" value="1"/>
</dbReference>
<comment type="caution">
    <text evidence="7">The sequence shown here is derived from an EMBL/GenBank/DDBJ whole genome shotgun (WGS) entry which is preliminary data.</text>
</comment>
<organism evidence="7 8">
    <name type="scientific">Aphis craccivora</name>
    <name type="common">Cowpea aphid</name>
    <dbReference type="NCBI Taxonomy" id="307492"/>
    <lineage>
        <taxon>Eukaryota</taxon>
        <taxon>Metazoa</taxon>
        <taxon>Ecdysozoa</taxon>
        <taxon>Arthropoda</taxon>
        <taxon>Hexapoda</taxon>
        <taxon>Insecta</taxon>
        <taxon>Pterygota</taxon>
        <taxon>Neoptera</taxon>
        <taxon>Paraneoptera</taxon>
        <taxon>Hemiptera</taxon>
        <taxon>Sternorrhyncha</taxon>
        <taxon>Aphidomorpha</taxon>
        <taxon>Aphidoidea</taxon>
        <taxon>Aphididae</taxon>
        <taxon>Aphidini</taxon>
        <taxon>Aphis</taxon>
        <taxon>Aphis</taxon>
    </lineage>
</organism>
<keyword evidence="1" id="KW-0479">Metal-binding</keyword>
<dbReference type="InterPro" id="IPR006612">
    <property type="entry name" value="THAP_Znf"/>
</dbReference>
<dbReference type="Pfam" id="PF05485">
    <property type="entry name" value="THAP"/>
    <property type="match status" value="1"/>
</dbReference>
<evidence type="ECO:0000313" key="8">
    <source>
        <dbReference type="Proteomes" id="UP000478052"/>
    </source>
</evidence>
<dbReference type="InterPro" id="IPR021896">
    <property type="entry name" value="THAP9-like_HTH"/>
</dbReference>
<protein>
    <submittedName>
        <fullName evidence="7">THAP domain-containing protein 1-like</fullName>
    </submittedName>
</protein>
<dbReference type="EMBL" id="VUJU01007109">
    <property type="protein sequence ID" value="KAF0746688.1"/>
    <property type="molecule type" value="Genomic_DNA"/>
</dbReference>
<sequence>MVKTCSVKGCNSKAGQGIKFHRLPKGDISKEWIKFLEKRNPSFKLTKTCTLCGLHFDSDLGYEIKSTSVFQTKQLKKNAVPSILNPTARRLLFCESNAVSNYNAEEEFVTLTLSDVFAEPSESLNCSMSSVTGALDTVIVSTEATEQNIVEIIPSTEKSSPDVSANRKRKCFVSDFKHIDEIDTINRRLQFYNASHATVENQRKRIKFLNKKNLLLTKRVKTLDDLVKHLKDEKKMISDNCFTVLKAVFTIGLQTFRKRCQVVCMKWKHTYNYVRKTFKKRLPHPSTIHKWYSTIGGSPGITQESLNAFAMKVTEMKQKNLNLACGLIMDEMSIRETVHFNSKHLQGYINYGHKVNDSDALPKATEVLMFLIIALNSHWKIPVAYFLINGLIAEEKANLLETCLINIHETGAIVKTIIFDGAASNISMARHLGADLHNQISSFLHPVTKEDVCRFLDPAHMLKLVRNTIGDWEIFYDADGNAIEWKYFKELVKLQEDYKLHLATKIRSRHIFYSFLGCTSVSDALLYCKTKQIKNFENCNVTITFCRKINDVFDFLNTRNFLSQLKYKKPLFLEYEADMNNFIDSSIHYLKSLQSKDHLNILTSPRKTDFNGLIVCLQSMRRLFENDHLEMLGGFNNNPTAAQFEATYKRLLVHTELSVSTNANYDSQDTTSILFVSSGKKIIKENFFDILCVEEEQSFANENEQDDAVDMDMDTYREDIIQYISGFVTKKHALIDIKNRGLLIIPSTDVIKLCRASEQVFISRINEVPKHLGNPIDFLIIKTMSQININNVFPSLNSHISSQSPLNNHLLQIVKFIIQKYMKIRLHYYNNQLCQPKKRLRPN</sequence>
<dbReference type="Pfam" id="PF12017">
    <property type="entry name" value="Tnp_P_element"/>
    <property type="match status" value="1"/>
</dbReference>
<dbReference type="Proteomes" id="UP000478052">
    <property type="component" value="Unassembled WGS sequence"/>
</dbReference>
<evidence type="ECO:0000256" key="3">
    <source>
        <dbReference type="ARBA" id="ARBA00022833"/>
    </source>
</evidence>
<feature type="domain" description="THAP-type" evidence="6">
    <location>
        <begin position="1"/>
        <end position="84"/>
    </location>
</feature>
<dbReference type="InterPro" id="IPR048365">
    <property type="entry name" value="TNP-like_RNaseH_N"/>
</dbReference>
<keyword evidence="4 5" id="KW-0238">DNA-binding</keyword>
<evidence type="ECO:0000256" key="5">
    <source>
        <dbReference type="PROSITE-ProRule" id="PRU00309"/>
    </source>
</evidence>
<dbReference type="PANTHER" id="PTHR47577">
    <property type="entry name" value="THAP DOMAIN-CONTAINING PROTEIN 6"/>
    <property type="match status" value="1"/>
</dbReference>
<name>A0A6G0Y0K0_APHCR</name>
<keyword evidence="2 5" id="KW-0863">Zinc-finger</keyword>
<evidence type="ECO:0000259" key="6">
    <source>
        <dbReference type="PROSITE" id="PS50950"/>
    </source>
</evidence>
<evidence type="ECO:0000313" key="7">
    <source>
        <dbReference type="EMBL" id="KAF0746688.1"/>
    </source>
</evidence>
<dbReference type="OrthoDB" id="6760869at2759"/>
<reference evidence="7 8" key="1">
    <citation type="submission" date="2019-08" db="EMBL/GenBank/DDBJ databases">
        <title>Whole genome of Aphis craccivora.</title>
        <authorList>
            <person name="Voronova N.V."/>
            <person name="Shulinski R.S."/>
            <person name="Bandarenka Y.V."/>
            <person name="Zhorov D.G."/>
            <person name="Warner D."/>
        </authorList>
    </citation>
    <scope>NUCLEOTIDE SEQUENCE [LARGE SCALE GENOMIC DNA]</scope>
    <source>
        <strain evidence="7">180601</strain>
        <tissue evidence="7">Whole Body</tissue>
    </source>
</reference>
<dbReference type="PROSITE" id="PS50950">
    <property type="entry name" value="ZF_THAP"/>
    <property type="match status" value="1"/>
</dbReference>
<evidence type="ECO:0000256" key="1">
    <source>
        <dbReference type="ARBA" id="ARBA00022723"/>
    </source>
</evidence>
<dbReference type="Pfam" id="PF21788">
    <property type="entry name" value="TNP-like_GBD"/>
    <property type="match status" value="1"/>
</dbReference>
<dbReference type="GO" id="GO:0003677">
    <property type="term" value="F:DNA binding"/>
    <property type="evidence" value="ECO:0007669"/>
    <property type="project" value="UniProtKB-UniRule"/>
</dbReference>
<keyword evidence="8" id="KW-1185">Reference proteome</keyword>
<evidence type="ECO:0000256" key="2">
    <source>
        <dbReference type="ARBA" id="ARBA00022771"/>
    </source>
</evidence>